<feature type="region of interest" description="Disordered" evidence="1">
    <location>
        <begin position="78"/>
        <end position="113"/>
    </location>
</feature>
<evidence type="ECO:0000313" key="2">
    <source>
        <dbReference type="EMBL" id="KAK5598653.1"/>
    </source>
</evidence>
<protein>
    <submittedName>
        <fullName evidence="2">Uncharacterized protein</fullName>
    </submittedName>
</protein>
<accession>A0AAV9QNZ5</accession>
<comment type="caution">
    <text evidence="2">The sequence shown here is derived from an EMBL/GenBank/DDBJ whole genome shotgun (WGS) entry which is preliminary data.</text>
</comment>
<dbReference type="EMBL" id="JAHHUM010003029">
    <property type="protein sequence ID" value="KAK5598653.1"/>
    <property type="molecule type" value="Genomic_DNA"/>
</dbReference>
<name>A0AAV9QNZ5_9TELE</name>
<sequence>MVMGTLVEARRNLPSQAQHRCQARQGGSLLVKGPLQLFSLPGTDKTNLVVLGCLGVSRGYITHQPPLAFSWAVYPTPSHHRGDSSSSTPHQSPDHSQLPNLTGSSSASQQLPNNTMPDNRLPCCLQVCQPGACQITVSIISEAGGWKRMEGLIRRVKSR</sequence>
<evidence type="ECO:0000313" key="3">
    <source>
        <dbReference type="Proteomes" id="UP001311232"/>
    </source>
</evidence>
<dbReference type="AlphaFoldDB" id="A0AAV9QNZ5"/>
<gene>
    <name evidence="2" type="ORF">CRENBAI_006494</name>
</gene>
<dbReference type="Proteomes" id="UP001311232">
    <property type="component" value="Unassembled WGS sequence"/>
</dbReference>
<proteinExistence type="predicted"/>
<organism evidence="2 3">
    <name type="scientific">Crenichthys baileyi</name>
    <name type="common">White River springfish</name>
    <dbReference type="NCBI Taxonomy" id="28760"/>
    <lineage>
        <taxon>Eukaryota</taxon>
        <taxon>Metazoa</taxon>
        <taxon>Chordata</taxon>
        <taxon>Craniata</taxon>
        <taxon>Vertebrata</taxon>
        <taxon>Euteleostomi</taxon>
        <taxon>Actinopterygii</taxon>
        <taxon>Neopterygii</taxon>
        <taxon>Teleostei</taxon>
        <taxon>Neoteleostei</taxon>
        <taxon>Acanthomorphata</taxon>
        <taxon>Ovalentaria</taxon>
        <taxon>Atherinomorphae</taxon>
        <taxon>Cyprinodontiformes</taxon>
        <taxon>Goodeidae</taxon>
        <taxon>Crenichthys</taxon>
    </lineage>
</organism>
<keyword evidence="3" id="KW-1185">Reference proteome</keyword>
<evidence type="ECO:0000256" key="1">
    <source>
        <dbReference type="SAM" id="MobiDB-lite"/>
    </source>
</evidence>
<reference evidence="2 3" key="1">
    <citation type="submission" date="2021-06" db="EMBL/GenBank/DDBJ databases">
        <authorList>
            <person name="Palmer J.M."/>
        </authorList>
    </citation>
    <scope>NUCLEOTIDE SEQUENCE [LARGE SCALE GENOMIC DNA]</scope>
    <source>
        <strain evidence="2 3">MEX-2019</strain>
        <tissue evidence="2">Muscle</tissue>
    </source>
</reference>
<feature type="compositionally biased region" description="Polar residues" evidence="1">
    <location>
        <begin position="84"/>
        <end position="113"/>
    </location>
</feature>